<protein>
    <submittedName>
        <fullName evidence="7">TetR family transcriptional regulator</fullName>
    </submittedName>
</protein>
<evidence type="ECO:0000256" key="5">
    <source>
        <dbReference type="SAM" id="MobiDB-lite"/>
    </source>
</evidence>
<evidence type="ECO:0000256" key="1">
    <source>
        <dbReference type="ARBA" id="ARBA00023015"/>
    </source>
</evidence>
<evidence type="ECO:0000259" key="6">
    <source>
        <dbReference type="PROSITE" id="PS50977"/>
    </source>
</evidence>
<accession>A0A543IY67</accession>
<proteinExistence type="predicted"/>
<gene>
    <name evidence="7" type="ORF">FHX40_2232</name>
</gene>
<feature type="domain" description="HTH tetR-type" evidence="6">
    <location>
        <begin position="86"/>
        <end position="146"/>
    </location>
</feature>
<feature type="DNA-binding region" description="H-T-H motif" evidence="4">
    <location>
        <begin position="109"/>
        <end position="128"/>
    </location>
</feature>
<evidence type="ECO:0000313" key="8">
    <source>
        <dbReference type="Proteomes" id="UP000319213"/>
    </source>
</evidence>
<dbReference type="PANTHER" id="PTHR30055">
    <property type="entry name" value="HTH-TYPE TRANSCRIPTIONAL REGULATOR RUTR"/>
    <property type="match status" value="1"/>
</dbReference>
<organism evidence="7 8">
    <name type="scientific">Thermopolyspora flexuosa</name>
    <dbReference type="NCBI Taxonomy" id="103836"/>
    <lineage>
        <taxon>Bacteria</taxon>
        <taxon>Bacillati</taxon>
        <taxon>Actinomycetota</taxon>
        <taxon>Actinomycetes</taxon>
        <taxon>Streptosporangiales</taxon>
        <taxon>Streptosporangiaceae</taxon>
        <taxon>Thermopolyspora</taxon>
    </lineage>
</organism>
<evidence type="ECO:0000256" key="4">
    <source>
        <dbReference type="PROSITE-ProRule" id="PRU00335"/>
    </source>
</evidence>
<dbReference type="PROSITE" id="PS50977">
    <property type="entry name" value="HTH_TETR_2"/>
    <property type="match status" value="1"/>
</dbReference>
<dbReference type="GO" id="GO:0000976">
    <property type="term" value="F:transcription cis-regulatory region binding"/>
    <property type="evidence" value="ECO:0007669"/>
    <property type="project" value="TreeGrafter"/>
</dbReference>
<dbReference type="RefSeq" id="WP_170198797.1">
    <property type="nucleotide sequence ID" value="NZ_BMPV01000001.1"/>
</dbReference>
<keyword evidence="1" id="KW-0805">Transcription regulation</keyword>
<evidence type="ECO:0000313" key="7">
    <source>
        <dbReference type="EMBL" id="TQM75522.1"/>
    </source>
</evidence>
<dbReference type="GO" id="GO:0045892">
    <property type="term" value="P:negative regulation of DNA-templated transcription"/>
    <property type="evidence" value="ECO:0007669"/>
    <property type="project" value="InterPro"/>
</dbReference>
<feature type="region of interest" description="Disordered" evidence="5">
    <location>
        <begin position="45"/>
        <end position="82"/>
    </location>
</feature>
<evidence type="ECO:0000256" key="2">
    <source>
        <dbReference type="ARBA" id="ARBA00023125"/>
    </source>
</evidence>
<dbReference type="Gene3D" id="1.10.10.60">
    <property type="entry name" value="Homeodomain-like"/>
    <property type="match status" value="1"/>
</dbReference>
<dbReference type="InterPro" id="IPR036271">
    <property type="entry name" value="Tet_transcr_reg_TetR-rel_C_sf"/>
</dbReference>
<dbReference type="InterPro" id="IPR050109">
    <property type="entry name" value="HTH-type_TetR-like_transc_reg"/>
</dbReference>
<dbReference type="EMBL" id="VFPQ01000001">
    <property type="protein sequence ID" value="TQM75522.1"/>
    <property type="molecule type" value="Genomic_DNA"/>
</dbReference>
<keyword evidence="3" id="KW-0804">Transcription</keyword>
<dbReference type="InterPro" id="IPR001647">
    <property type="entry name" value="HTH_TetR"/>
</dbReference>
<reference evidence="7 8" key="1">
    <citation type="submission" date="2019-06" db="EMBL/GenBank/DDBJ databases">
        <title>Sequencing the genomes of 1000 actinobacteria strains.</title>
        <authorList>
            <person name="Klenk H.-P."/>
        </authorList>
    </citation>
    <scope>NUCLEOTIDE SEQUENCE [LARGE SCALE GENOMIC DNA]</scope>
    <source>
        <strain evidence="7 8">DSM 43186</strain>
    </source>
</reference>
<evidence type="ECO:0000256" key="3">
    <source>
        <dbReference type="ARBA" id="ARBA00023163"/>
    </source>
</evidence>
<dbReference type="PANTHER" id="PTHR30055:SF151">
    <property type="entry name" value="TRANSCRIPTIONAL REGULATORY PROTEIN"/>
    <property type="match status" value="1"/>
</dbReference>
<dbReference type="Pfam" id="PF02909">
    <property type="entry name" value="TetR_C_1"/>
    <property type="match status" value="1"/>
</dbReference>
<dbReference type="InterPro" id="IPR009057">
    <property type="entry name" value="Homeodomain-like_sf"/>
</dbReference>
<dbReference type="SUPFAM" id="SSF48498">
    <property type="entry name" value="Tetracyclin repressor-like, C-terminal domain"/>
    <property type="match status" value="1"/>
</dbReference>
<dbReference type="Proteomes" id="UP000319213">
    <property type="component" value="Unassembled WGS sequence"/>
</dbReference>
<dbReference type="Pfam" id="PF00440">
    <property type="entry name" value="TetR_N"/>
    <property type="match status" value="1"/>
</dbReference>
<dbReference type="GO" id="GO:0003700">
    <property type="term" value="F:DNA-binding transcription factor activity"/>
    <property type="evidence" value="ECO:0007669"/>
    <property type="project" value="TreeGrafter"/>
</dbReference>
<dbReference type="Gene3D" id="1.10.357.10">
    <property type="entry name" value="Tetracycline Repressor, domain 2"/>
    <property type="match status" value="1"/>
</dbReference>
<dbReference type="SUPFAM" id="SSF46689">
    <property type="entry name" value="Homeodomain-like"/>
    <property type="match status" value="1"/>
</dbReference>
<name>A0A543IY67_9ACTN</name>
<dbReference type="AlphaFoldDB" id="A0A543IY67"/>
<keyword evidence="2 4" id="KW-0238">DNA-binding</keyword>
<sequence>MAGETVRSCLVCGATLAPAARGRRPRYCSRACQARAYRARLAERAGRREQALRQDTPAAGRAPIDAPGETGPQEAGTGREADGRDALSLDRIVRAALEIADREGLEALSMRRVAAALGAGTMSLYRHVSGKDDLVDLMAEAVLERAEVASSAAGPDGWRERLAAYARAMWALYRRHPWLLQVLSATRPRLVPRGMATTEWLLRAAEGLSHDPPTMVRAVVTVTGYVQGMAMFLVNDMDAERRTGIAKERWWELNRERWRALATSGPYPLLARIAAEDQEDVGLDEEFEFGLQRMLDGLALHLGTPPAERRP</sequence>
<comment type="caution">
    <text evidence="7">The sequence shown here is derived from an EMBL/GenBank/DDBJ whole genome shotgun (WGS) entry which is preliminary data.</text>
</comment>
<keyword evidence="8" id="KW-1185">Reference proteome</keyword>
<dbReference type="InterPro" id="IPR004111">
    <property type="entry name" value="Repressor_TetR_C"/>
</dbReference>